<dbReference type="Proteomes" id="UP000836402">
    <property type="component" value="Unassembled WGS sequence"/>
</dbReference>
<accession>A0A177TZN6</accession>
<name>A0A177TZN6_9BASI</name>
<dbReference type="AlphaFoldDB" id="A0A177TZN6"/>
<evidence type="ECO:0000313" key="1">
    <source>
        <dbReference type="EMBL" id="CAD6934692.1"/>
    </source>
</evidence>
<evidence type="ECO:0000313" key="3">
    <source>
        <dbReference type="Proteomes" id="UP000077671"/>
    </source>
</evidence>
<dbReference type="EMBL" id="CAJHJG010003716">
    <property type="protein sequence ID" value="CAD6934692.1"/>
    <property type="molecule type" value="Genomic_DNA"/>
</dbReference>
<reference evidence="1" key="3">
    <citation type="submission" date="2020-10" db="EMBL/GenBank/DDBJ databases">
        <authorList>
            <person name="Sedaghatjoo S."/>
        </authorList>
    </citation>
    <scope>NUCLEOTIDE SEQUENCE</scope>
    <source>
        <strain evidence="1">AZH3</strain>
    </source>
</reference>
<organism evidence="2 3">
    <name type="scientific">Tilletia caries</name>
    <name type="common">wheat bunt fungus</name>
    <dbReference type="NCBI Taxonomy" id="13290"/>
    <lineage>
        <taxon>Eukaryota</taxon>
        <taxon>Fungi</taxon>
        <taxon>Dikarya</taxon>
        <taxon>Basidiomycota</taxon>
        <taxon>Ustilaginomycotina</taxon>
        <taxon>Exobasidiomycetes</taxon>
        <taxon>Tilletiales</taxon>
        <taxon>Tilletiaceae</taxon>
        <taxon>Tilletia</taxon>
    </lineage>
</organism>
<gene>
    <name evidence="2" type="ORF">A4X03_0g7279</name>
    <name evidence="1" type="ORF">JKIAZH3_G8635</name>
</gene>
<comment type="caution">
    <text evidence="2">The sequence shown here is derived from an EMBL/GenBank/DDBJ whole genome shotgun (WGS) entry which is preliminary data.</text>
</comment>
<evidence type="ECO:0000313" key="4">
    <source>
        <dbReference type="Proteomes" id="UP000836402"/>
    </source>
</evidence>
<dbReference type="Pfam" id="PF10346">
    <property type="entry name" value="Con-6"/>
    <property type="match status" value="1"/>
</dbReference>
<dbReference type="Proteomes" id="UP000077671">
    <property type="component" value="Unassembled WGS sequence"/>
</dbReference>
<reference evidence="2" key="2">
    <citation type="journal article" date="2019" name="IMA Fungus">
        <title>Genome sequencing and comparison of five Tilletia species to identify candidate genes for the detection of regulated species infecting wheat.</title>
        <authorList>
            <person name="Nguyen H.D.T."/>
            <person name="Sultana T."/>
            <person name="Kesanakurti P."/>
            <person name="Hambleton S."/>
        </authorList>
    </citation>
    <scope>NUCLEOTIDE SEQUENCE</scope>
    <source>
        <strain evidence="2">DAOMC 238032</strain>
    </source>
</reference>
<dbReference type="InterPro" id="IPR018824">
    <property type="entry name" value="Conidiation-specific_6"/>
</dbReference>
<sequence>MTRNDGAYTVTAHKKDKNRRVAGWKAALNNPNTTNEGRSHARKQLLMRGHVKDALFSSSFSTKLRRAFGLRAKNHRRH</sequence>
<reference evidence="2" key="1">
    <citation type="submission" date="2016-04" db="EMBL/GenBank/DDBJ databases">
        <authorList>
            <person name="Nguyen H.D."/>
            <person name="Kesanakurti P."/>
            <person name="Cullis J."/>
            <person name="Levesque C.A."/>
            <person name="Hambleton S."/>
        </authorList>
    </citation>
    <scope>NUCLEOTIDE SEQUENCE</scope>
    <source>
        <strain evidence="2">DAOMC 238032</strain>
    </source>
</reference>
<proteinExistence type="predicted"/>
<evidence type="ECO:0000313" key="2">
    <source>
        <dbReference type="EMBL" id="KAE8246333.1"/>
    </source>
</evidence>
<keyword evidence="4" id="KW-1185">Reference proteome</keyword>
<protein>
    <submittedName>
        <fullName evidence="2">Uncharacterized protein</fullName>
    </submittedName>
</protein>
<dbReference type="EMBL" id="LWDD02001661">
    <property type="protein sequence ID" value="KAE8246333.1"/>
    <property type="molecule type" value="Genomic_DNA"/>
</dbReference>